<dbReference type="PROSITE" id="PS50003">
    <property type="entry name" value="PH_DOMAIN"/>
    <property type="match status" value="1"/>
</dbReference>
<comment type="caution">
    <text evidence="3">The sequence shown here is derived from an EMBL/GenBank/DDBJ whole genome shotgun (WGS) entry which is preliminary data.</text>
</comment>
<feature type="compositionally biased region" description="Polar residues" evidence="1">
    <location>
        <begin position="173"/>
        <end position="183"/>
    </location>
</feature>
<evidence type="ECO:0000313" key="4">
    <source>
        <dbReference type="Proteomes" id="UP000243217"/>
    </source>
</evidence>
<organism evidence="3 4">
    <name type="scientific">Thraustotheca clavata</name>
    <dbReference type="NCBI Taxonomy" id="74557"/>
    <lineage>
        <taxon>Eukaryota</taxon>
        <taxon>Sar</taxon>
        <taxon>Stramenopiles</taxon>
        <taxon>Oomycota</taxon>
        <taxon>Saprolegniomycetes</taxon>
        <taxon>Saprolegniales</taxon>
        <taxon>Achlyaceae</taxon>
        <taxon>Thraustotheca</taxon>
    </lineage>
</organism>
<accession>A0A1W0A1C8</accession>
<feature type="region of interest" description="Disordered" evidence="1">
    <location>
        <begin position="568"/>
        <end position="620"/>
    </location>
</feature>
<dbReference type="EMBL" id="JNBS01000699">
    <property type="protein sequence ID" value="OQS04001.1"/>
    <property type="molecule type" value="Genomic_DNA"/>
</dbReference>
<evidence type="ECO:0000256" key="1">
    <source>
        <dbReference type="SAM" id="MobiDB-lite"/>
    </source>
</evidence>
<dbReference type="PANTHER" id="PTHR31723:SF10">
    <property type="entry name" value="PATHOGEN-RELATED PROTEIN"/>
    <property type="match status" value="1"/>
</dbReference>
<protein>
    <recommendedName>
        <fullName evidence="2">PH domain-containing protein</fullName>
    </recommendedName>
</protein>
<feature type="compositionally biased region" description="Polar residues" evidence="1">
    <location>
        <begin position="197"/>
        <end position="208"/>
    </location>
</feature>
<feature type="compositionally biased region" description="Polar residues" evidence="1">
    <location>
        <begin position="9"/>
        <end position="18"/>
    </location>
</feature>
<evidence type="ECO:0000259" key="2">
    <source>
        <dbReference type="PROSITE" id="PS50003"/>
    </source>
</evidence>
<feature type="compositionally biased region" description="Basic and acidic residues" evidence="1">
    <location>
        <begin position="585"/>
        <end position="597"/>
    </location>
</feature>
<dbReference type="Proteomes" id="UP000243217">
    <property type="component" value="Unassembled WGS sequence"/>
</dbReference>
<dbReference type="AlphaFoldDB" id="A0A1W0A1C8"/>
<feature type="region of interest" description="Disordered" evidence="1">
    <location>
        <begin position="1"/>
        <end position="39"/>
    </location>
</feature>
<gene>
    <name evidence="3" type="ORF">THRCLA_03722</name>
</gene>
<dbReference type="OrthoDB" id="65445at2759"/>
<proteinExistence type="predicted"/>
<keyword evidence="4" id="KW-1185">Reference proteome</keyword>
<feature type="compositionally biased region" description="Low complexity" evidence="1">
    <location>
        <begin position="28"/>
        <end position="39"/>
    </location>
</feature>
<feature type="domain" description="PH" evidence="2">
    <location>
        <begin position="42"/>
        <end position="171"/>
    </location>
</feature>
<reference evidence="3 4" key="1">
    <citation type="journal article" date="2014" name="Genome Biol. Evol.">
        <title>The secreted proteins of Achlya hypogyna and Thraustotheca clavata identify the ancestral oomycete secretome and reveal gene acquisitions by horizontal gene transfer.</title>
        <authorList>
            <person name="Misner I."/>
            <person name="Blouin N."/>
            <person name="Leonard G."/>
            <person name="Richards T.A."/>
            <person name="Lane C.E."/>
        </authorList>
    </citation>
    <scope>NUCLEOTIDE SEQUENCE [LARGE SCALE GENOMIC DNA]</scope>
    <source>
        <strain evidence="3 4">ATCC 34112</strain>
    </source>
</reference>
<feature type="region of interest" description="Disordered" evidence="1">
    <location>
        <begin position="173"/>
        <end position="250"/>
    </location>
</feature>
<name>A0A1W0A1C8_9STRA</name>
<dbReference type="PANTHER" id="PTHR31723">
    <property type="entry name" value="PATHOGENESIS-RELATED FAMILY PROTEIN"/>
    <property type="match status" value="1"/>
</dbReference>
<feature type="compositionally biased region" description="Low complexity" evidence="1">
    <location>
        <begin position="241"/>
        <end position="250"/>
    </location>
</feature>
<dbReference type="InterPro" id="IPR001849">
    <property type="entry name" value="PH_domain"/>
</dbReference>
<dbReference type="InterPro" id="IPR053218">
    <property type="entry name" value="Pathogen-related_defense"/>
</dbReference>
<evidence type="ECO:0000313" key="3">
    <source>
        <dbReference type="EMBL" id="OQS04001.1"/>
    </source>
</evidence>
<sequence length="620" mass="68855">MLSSPPRINASSLYSTGKRTALRTPGKSPSNRPSLPSSPLKLVRQHGYLATKKMLRGFVSQYYCLNAQSSKLYVFDDYSEFNHWNQQGQPKHMTTKTYQGHTIACGPKKIIQLDALDDYDALHPAMVQFYYKITLSVYKKMNSSKMEKLVLLAETLDAYHEWIDAFEDVLSSSEENSGTQIRSNRQRHTTASRDESTYSSLNSDTASSLLHPISGTRPSSKSDTYPAGKTNAGSFINTPMRPSSGSQSLSRRYSEIFNRADLRQNHDAESSPQGVPLAVRGRTQSALSMRFGATKDESSFLSNQVPLSSSTSFLSSQGPPASTRNVLLFVSTNGSTVGVSEAKIQQARDELAKLLVLPGNYQPERGLDSFMDSRTFWLHGPPDYALTDVAFLRGRTRNHGITSVAYDIETTLRVFSMELTHKARLSQWTSVATTFWLQVNEYPAVSYHQLPEVRHALMGLVYLHPTPESPTSAPASPLVESSSVLAEALTDGFPMEVLEVYTSDPSNIYFAWRHWGAFTGSYMGRRGDGSIVEIKGFGRLAKDTGTGKLLSLHLFCNPEPLLKQLRSKWAPQGPAIPTTSTQRRSRGDSESVHMDFPRRRRPSANSLDLTYDLQGLNKSG</sequence>